<dbReference type="Pfam" id="PF00787">
    <property type="entry name" value="PX"/>
    <property type="match status" value="1"/>
</dbReference>
<dbReference type="InterPro" id="IPR035757">
    <property type="entry name" value="NCF1_SH3_2"/>
</dbReference>
<dbReference type="GO" id="GO:0043020">
    <property type="term" value="C:NADPH oxidase complex"/>
    <property type="evidence" value="ECO:0007669"/>
    <property type="project" value="TreeGrafter"/>
</dbReference>
<evidence type="ECO:0000256" key="4">
    <source>
        <dbReference type="ARBA" id="ARBA00022553"/>
    </source>
</evidence>
<keyword evidence="4" id="KW-0597">Phosphoprotein</keyword>
<evidence type="ECO:0008006" key="12">
    <source>
        <dbReference type="Google" id="ProtNLM"/>
    </source>
</evidence>
<dbReference type="CDD" id="cd12022">
    <property type="entry name" value="SH3_p47phox_2"/>
    <property type="match status" value="1"/>
</dbReference>
<feature type="domain" description="PX" evidence="9">
    <location>
        <begin position="4"/>
        <end position="125"/>
    </location>
</feature>
<dbReference type="Pfam" id="PF16621">
    <property type="entry name" value="NCF1_PBR_AIR"/>
    <property type="match status" value="1"/>
</dbReference>
<organism evidence="10 11">
    <name type="scientific">Alosa alosa</name>
    <name type="common">allis shad</name>
    <dbReference type="NCBI Taxonomy" id="278164"/>
    <lineage>
        <taxon>Eukaryota</taxon>
        <taxon>Metazoa</taxon>
        <taxon>Chordata</taxon>
        <taxon>Craniata</taxon>
        <taxon>Vertebrata</taxon>
        <taxon>Euteleostomi</taxon>
        <taxon>Actinopterygii</taxon>
        <taxon>Neopterygii</taxon>
        <taxon>Teleostei</taxon>
        <taxon>Clupei</taxon>
        <taxon>Clupeiformes</taxon>
        <taxon>Clupeoidei</taxon>
        <taxon>Clupeidae</taxon>
        <taxon>Alosa</taxon>
    </lineage>
</organism>
<dbReference type="GO" id="GO:0045730">
    <property type="term" value="P:respiratory burst"/>
    <property type="evidence" value="ECO:0007669"/>
    <property type="project" value="TreeGrafter"/>
</dbReference>
<dbReference type="Pfam" id="PF07653">
    <property type="entry name" value="SH3_2"/>
    <property type="match status" value="1"/>
</dbReference>
<evidence type="ECO:0000313" key="11">
    <source>
        <dbReference type="Proteomes" id="UP000823561"/>
    </source>
</evidence>
<evidence type="ECO:0000256" key="7">
    <source>
        <dbReference type="SAM" id="MobiDB-lite"/>
    </source>
</evidence>
<keyword evidence="11" id="KW-1185">Reference proteome</keyword>
<dbReference type="GO" id="GO:0035091">
    <property type="term" value="F:phosphatidylinositol binding"/>
    <property type="evidence" value="ECO:0007669"/>
    <property type="project" value="InterPro"/>
</dbReference>
<dbReference type="FunFam" id="2.30.30.40:FF:000121">
    <property type="entry name" value="Neutrophil cytosol factor 1"/>
    <property type="match status" value="1"/>
</dbReference>
<dbReference type="FunFam" id="2.30.30.40:FF:000127">
    <property type="entry name" value="neutrophil cytosol factor 1"/>
    <property type="match status" value="1"/>
</dbReference>
<keyword evidence="2 6" id="KW-0728">SH3 domain</keyword>
<dbReference type="SUPFAM" id="SSF50044">
    <property type="entry name" value="SH3-domain"/>
    <property type="match status" value="2"/>
</dbReference>
<evidence type="ECO:0000256" key="3">
    <source>
        <dbReference type="ARBA" id="ARBA00022490"/>
    </source>
</evidence>
<dbReference type="SMART" id="SM00312">
    <property type="entry name" value="PX"/>
    <property type="match status" value="1"/>
</dbReference>
<dbReference type="InterPro" id="IPR034909">
    <property type="entry name" value="PX_p47phox"/>
</dbReference>
<reference evidence="10" key="1">
    <citation type="submission" date="2020-10" db="EMBL/GenBank/DDBJ databases">
        <title>Chromosome-scale genome assembly of the Allis shad, Alosa alosa.</title>
        <authorList>
            <person name="Margot Z."/>
            <person name="Christophe K."/>
            <person name="Cabau C."/>
            <person name="Louis A."/>
            <person name="Berthelot C."/>
            <person name="Parey E."/>
            <person name="Roest Crollius H."/>
            <person name="Montfort J."/>
            <person name="Robinson-Rechavi M."/>
            <person name="Bucao C."/>
            <person name="Bouchez O."/>
            <person name="Gislard M."/>
            <person name="Lluch J."/>
            <person name="Milhes M."/>
            <person name="Lampietro C."/>
            <person name="Lopez Roques C."/>
            <person name="Donnadieu C."/>
            <person name="Braasch I."/>
            <person name="Desvignes T."/>
            <person name="Postlethwait J."/>
            <person name="Bobe J."/>
            <person name="Guiguen Y."/>
        </authorList>
    </citation>
    <scope>NUCLEOTIDE SEQUENCE</scope>
    <source>
        <strain evidence="10">M-15738</strain>
        <tissue evidence="10">Blood</tissue>
    </source>
</reference>
<dbReference type="PROSITE" id="PS50002">
    <property type="entry name" value="SH3"/>
    <property type="match status" value="2"/>
</dbReference>
<dbReference type="InterPro" id="IPR001683">
    <property type="entry name" value="PX_dom"/>
</dbReference>
<feature type="region of interest" description="Disordered" evidence="7">
    <location>
        <begin position="286"/>
        <end position="387"/>
    </location>
</feature>
<dbReference type="InterPro" id="IPR001452">
    <property type="entry name" value="SH3_domain"/>
</dbReference>
<feature type="domain" description="SH3" evidence="8">
    <location>
        <begin position="227"/>
        <end position="286"/>
    </location>
</feature>
<dbReference type="Gene3D" id="2.30.30.40">
    <property type="entry name" value="SH3 Domains"/>
    <property type="match status" value="2"/>
</dbReference>
<dbReference type="FunFam" id="3.30.1520.10:FF:000023">
    <property type="entry name" value="Neutrophil cytosol factor 1"/>
    <property type="match status" value="1"/>
</dbReference>
<dbReference type="CDD" id="cd06887">
    <property type="entry name" value="PX_p47phox"/>
    <property type="match status" value="1"/>
</dbReference>
<evidence type="ECO:0000256" key="1">
    <source>
        <dbReference type="ARBA" id="ARBA00004496"/>
    </source>
</evidence>
<dbReference type="AlphaFoldDB" id="A0AAV6H9Q1"/>
<dbReference type="InterPro" id="IPR032136">
    <property type="entry name" value="NCF1_PBR/AIR"/>
</dbReference>
<feature type="compositionally biased region" description="Basic and acidic residues" evidence="7">
    <location>
        <begin position="286"/>
        <end position="296"/>
    </location>
</feature>
<evidence type="ECO:0000259" key="8">
    <source>
        <dbReference type="PROSITE" id="PS50002"/>
    </source>
</evidence>
<proteinExistence type="predicted"/>
<dbReference type="GO" id="GO:0042554">
    <property type="term" value="P:superoxide anion generation"/>
    <property type="evidence" value="ECO:0007669"/>
    <property type="project" value="TreeGrafter"/>
</dbReference>
<dbReference type="Proteomes" id="UP000823561">
    <property type="component" value="Chromosome 2"/>
</dbReference>
<dbReference type="InterPro" id="IPR036028">
    <property type="entry name" value="SH3-like_dom_sf"/>
</dbReference>
<dbReference type="GO" id="GO:0005737">
    <property type="term" value="C:cytoplasm"/>
    <property type="evidence" value="ECO:0007669"/>
    <property type="project" value="UniProtKB-SubCell"/>
</dbReference>
<dbReference type="InterPro" id="IPR001655">
    <property type="entry name" value="P47PHOX"/>
</dbReference>
<evidence type="ECO:0000256" key="6">
    <source>
        <dbReference type="PROSITE-ProRule" id="PRU00192"/>
    </source>
</evidence>
<evidence type="ECO:0000256" key="5">
    <source>
        <dbReference type="ARBA" id="ARBA00022737"/>
    </source>
</evidence>
<comment type="subcellular location">
    <subcellularLocation>
        <location evidence="1">Cytoplasm</location>
    </subcellularLocation>
</comment>
<gene>
    <name evidence="10" type="ORF">AALO_G00021180</name>
</gene>
<evidence type="ECO:0000256" key="2">
    <source>
        <dbReference type="ARBA" id="ARBA00022443"/>
    </source>
</evidence>
<accession>A0AAV6H9Q1</accession>
<protein>
    <recommendedName>
        <fullName evidence="12">Neutrophil cytosolic factor 1</fullName>
    </recommendedName>
</protein>
<keyword evidence="5" id="KW-0677">Repeat</keyword>
<dbReference type="InterPro" id="IPR051228">
    <property type="entry name" value="NADPH_Oxidase/PX-Domain"/>
</dbReference>
<dbReference type="EMBL" id="JADWDJ010000002">
    <property type="protein sequence ID" value="KAG5283935.1"/>
    <property type="molecule type" value="Genomic_DNA"/>
</dbReference>
<sequence>MEQLYIRHVELLGFEKRFFPSQHYVYMILVKWSDQSEKLIYRRYPEIHEFHKTLKEMFPIEAGQIDAKDRKIPSLPAPKWLDNYKNTETRQGTLTEYCTALIHLEAKISQCKMVRDFFRVRPEDETPPAPHPFKRNETYVMSKGRPRSNTSEITGPIMLDSYRVIADYSKSSKYELNLKAGDLVEIVEKCPNGWWFCHCEAQRGWIPASYLEPLDGPDESEEPEPNYAGELYITTKAYKAVEKDEVTLESGEIIEVIHKLLDGWWVVRKGVETGYYPSMFLHKTEEGKETDAEKSVVQRRTPPPRRTTIRNINSIHAQGRQKISQDAYRKNSRRYIQQRRSNSPQLRRHRSSTKSPLLERKPQKDNIATLRPQGDYDHKTPIVPPRPSAELIMERCTENTCKKISIRTAR</sequence>
<dbReference type="SMART" id="SM00326">
    <property type="entry name" value="SH3"/>
    <property type="match status" value="2"/>
</dbReference>
<name>A0AAV6H9Q1_9TELE</name>
<dbReference type="PROSITE" id="PS50195">
    <property type="entry name" value="PX"/>
    <property type="match status" value="1"/>
</dbReference>
<dbReference type="InterPro" id="IPR015039">
    <property type="entry name" value="NCF1_C"/>
</dbReference>
<dbReference type="PANTHER" id="PTHR15706:SF6">
    <property type="entry name" value="NEUTROPHIL CYTOSOL FACTOR 1-RELATED"/>
    <property type="match status" value="1"/>
</dbReference>
<feature type="domain" description="SH3" evidence="8">
    <location>
        <begin position="157"/>
        <end position="216"/>
    </location>
</feature>
<dbReference type="Pfam" id="PF08944">
    <property type="entry name" value="p47_phox_C"/>
    <property type="match status" value="1"/>
</dbReference>
<dbReference type="Pfam" id="PF00018">
    <property type="entry name" value="SH3_1"/>
    <property type="match status" value="1"/>
</dbReference>
<dbReference type="Gene3D" id="3.30.1520.10">
    <property type="entry name" value="Phox-like domain"/>
    <property type="match status" value="1"/>
</dbReference>
<dbReference type="PANTHER" id="PTHR15706">
    <property type="entry name" value="SH3 MULTIPLE DOMAIN"/>
    <property type="match status" value="1"/>
</dbReference>
<dbReference type="PRINTS" id="PR00498">
    <property type="entry name" value="P47PHOX"/>
</dbReference>
<comment type="caution">
    <text evidence="10">The sequence shown here is derived from an EMBL/GenBank/DDBJ whole genome shotgun (WGS) entry which is preliminary data.</text>
</comment>
<dbReference type="GO" id="GO:0016176">
    <property type="term" value="F:superoxide-generating NADPH oxidase activator activity"/>
    <property type="evidence" value="ECO:0007669"/>
    <property type="project" value="InterPro"/>
</dbReference>
<evidence type="ECO:0000259" key="9">
    <source>
        <dbReference type="PROSITE" id="PS50195"/>
    </source>
</evidence>
<dbReference type="InterPro" id="IPR036871">
    <property type="entry name" value="PX_dom_sf"/>
</dbReference>
<dbReference type="SUPFAM" id="SSF64268">
    <property type="entry name" value="PX domain"/>
    <property type="match status" value="1"/>
</dbReference>
<evidence type="ECO:0000313" key="10">
    <source>
        <dbReference type="EMBL" id="KAG5283935.1"/>
    </source>
</evidence>
<keyword evidence="3" id="KW-0963">Cytoplasm</keyword>